<dbReference type="OrthoDB" id="684699at2759"/>
<proteinExistence type="predicted"/>
<evidence type="ECO:0000313" key="1">
    <source>
        <dbReference type="EMBL" id="KAG2550163.1"/>
    </source>
</evidence>
<reference evidence="1 2" key="1">
    <citation type="submission" date="2020-05" db="EMBL/GenBank/DDBJ databases">
        <title>WGS assembly of Panicum virgatum.</title>
        <authorList>
            <person name="Lovell J.T."/>
            <person name="Jenkins J."/>
            <person name="Shu S."/>
            <person name="Juenger T.E."/>
            <person name="Schmutz J."/>
        </authorList>
    </citation>
    <scope>NUCLEOTIDE SEQUENCE</scope>
    <source>
        <strain evidence="1">AP13</strain>
        <strain evidence="2">cv. AP13</strain>
    </source>
</reference>
<dbReference type="AlphaFoldDB" id="A0A8T0NLQ1"/>
<name>A0A8T0NLQ1_PANVG</name>
<dbReference type="EMBL" id="CM029053">
    <property type="protein sequence ID" value="KAG2550163.1"/>
    <property type="molecule type" value="Genomic_DNA"/>
</dbReference>
<accession>A0A8T0NLQ1</accession>
<keyword evidence="2" id="KW-1185">Reference proteome</keyword>
<gene>
    <name evidence="1" type="ORF">PVAP13_9KG236600</name>
</gene>
<sequence length="309" mass="35778">MVDDEVTSDCLIKVFPTDKTKLRLYSLLKNIRHPCILSVQNFYEVSGQPRFVFSWADGSMSAWLKSGQAAKMVKSSMRGRRPSPKFRQIIIDICSGLEHLFQGNVYPIKIGVEDIMTCKVGYKYFPKLLICEDKKPGTFDVDTHKNKIWEDLRNTVKTTFKECANNETIDPVSLKFFNSIGKLKSEQLQKYPDDWSMQKATYLLKIMSTDKNVAGPKVQSAGISWPVTHSGTLLSPFRQMVAYDNTRSFPSRYITTDPYDFLRICKDLIKHWLILPESVKQVCPNWEVVVERMDTWNPLIWCILYEIFK</sequence>
<protein>
    <submittedName>
        <fullName evidence="1">Uncharacterized protein</fullName>
    </submittedName>
</protein>
<evidence type="ECO:0000313" key="2">
    <source>
        <dbReference type="Proteomes" id="UP000823388"/>
    </source>
</evidence>
<comment type="caution">
    <text evidence="1">The sequence shown here is derived from an EMBL/GenBank/DDBJ whole genome shotgun (WGS) entry which is preliminary data.</text>
</comment>
<dbReference type="InterPro" id="IPR011009">
    <property type="entry name" value="Kinase-like_dom_sf"/>
</dbReference>
<dbReference type="EMBL" id="CM029053">
    <property type="protein sequence ID" value="KAG2550162.1"/>
    <property type="molecule type" value="Genomic_DNA"/>
</dbReference>
<dbReference type="Gene3D" id="1.10.510.10">
    <property type="entry name" value="Transferase(Phosphotransferase) domain 1"/>
    <property type="match status" value="1"/>
</dbReference>
<dbReference type="Proteomes" id="UP000823388">
    <property type="component" value="Chromosome 9K"/>
</dbReference>
<dbReference type="SUPFAM" id="SSF56112">
    <property type="entry name" value="Protein kinase-like (PK-like)"/>
    <property type="match status" value="1"/>
</dbReference>
<organism evidence="1 2">
    <name type="scientific">Panicum virgatum</name>
    <name type="common">Blackwell switchgrass</name>
    <dbReference type="NCBI Taxonomy" id="38727"/>
    <lineage>
        <taxon>Eukaryota</taxon>
        <taxon>Viridiplantae</taxon>
        <taxon>Streptophyta</taxon>
        <taxon>Embryophyta</taxon>
        <taxon>Tracheophyta</taxon>
        <taxon>Spermatophyta</taxon>
        <taxon>Magnoliopsida</taxon>
        <taxon>Liliopsida</taxon>
        <taxon>Poales</taxon>
        <taxon>Poaceae</taxon>
        <taxon>PACMAD clade</taxon>
        <taxon>Panicoideae</taxon>
        <taxon>Panicodae</taxon>
        <taxon>Paniceae</taxon>
        <taxon>Panicinae</taxon>
        <taxon>Panicum</taxon>
        <taxon>Panicum sect. Hiantes</taxon>
    </lineage>
</organism>